<evidence type="ECO:0000256" key="7">
    <source>
        <dbReference type="SAM" id="MobiDB-lite"/>
    </source>
</evidence>
<keyword evidence="5" id="KW-0804">Transcription</keyword>
<sequence length="329" mass="36066">MARRTRSRSLVRSEPGLPAPDTVPGRRNTRSHVPLARAPRRSPHLRPSSSTHGAVMLKFQILGATAIQSSGCTIRPKGTLQRALLATLLVSEGHLVSVETLVDEIWGSEPPEGVENAVHAHISRLRRKLASLEKAAGGSQLVTHPGGYRLVLDDGQLDALVFTQGYERLKSASASPGKTAAECQRLLALWSGGVFGGPVGGPVCQAAAARYEEARLAVQERLFDCQLDDGQYDRAIPELRKLLITHPYQERLHQQLMVALYRAGRQTEALQVYRDLRRRLSEELGLTPSPAMQGYERAVLEQDPVLNWSSVVELTGSQRALVPPHGTRR</sequence>
<evidence type="ECO:0000313" key="9">
    <source>
        <dbReference type="EMBL" id="AAN10246.1"/>
    </source>
</evidence>
<dbReference type="GO" id="GO:0003677">
    <property type="term" value="F:DNA binding"/>
    <property type="evidence" value="ECO:0007669"/>
    <property type="project" value="UniProtKB-UniRule"/>
</dbReference>
<reference evidence="9" key="1">
    <citation type="journal article" date="1997" name="Arch. Biochem. Biophys.">
        <title>Purification and characterization of isobutylamine N-hydroxylase from the valanimycin producer Streptomyces viridifaciens MG456-hF10.</title>
        <authorList>
            <person name="Parry R.J."/>
            <person name="Li W."/>
        </authorList>
    </citation>
    <scope>NUCLEOTIDE SEQUENCE</scope>
    <source>
        <strain evidence="9">MG456-hf10</strain>
    </source>
</reference>
<reference evidence="9" key="3">
    <citation type="journal article" date="2000" name="Microbiology">
        <title>A novel valanimycin-resistance determinant (vlmF) from Streptomyces viridifaciens MG456-hF10.</title>
        <authorList>
            <person name="Ma Y."/>
            <person name="Patel J."/>
            <person name="Parry R.J."/>
        </authorList>
    </citation>
    <scope>NUCLEOTIDE SEQUENCE</scope>
    <source>
        <strain evidence="9">MG456-hf10</strain>
    </source>
</reference>
<feature type="region of interest" description="Disordered" evidence="7">
    <location>
        <begin position="1"/>
        <end position="50"/>
    </location>
</feature>
<feature type="domain" description="OmpR/PhoB-type" evidence="8">
    <location>
        <begin position="47"/>
        <end position="152"/>
    </location>
</feature>
<evidence type="ECO:0000256" key="4">
    <source>
        <dbReference type="ARBA" id="ARBA00023125"/>
    </source>
</evidence>
<comment type="similarity">
    <text evidence="1">Belongs to the AfsR/DnrI/RedD regulatory family.</text>
</comment>
<dbReference type="PANTHER" id="PTHR35807:SF1">
    <property type="entry name" value="TRANSCRIPTIONAL REGULATOR REDD"/>
    <property type="match status" value="1"/>
</dbReference>
<proteinExistence type="inferred from homology"/>
<dbReference type="Pfam" id="PF00486">
    <property type="entry name" value="Trans_reg_C"/>
    <property type="match status" value="1"/>
</dbReference>
<evidence type="ECO:0000256" key="6">
    <source>
        <dbReference type="PROSITE-ProRule" id="PRU01091"/>
    </source>
</evidence>
<dbReference type="CDD" id="cd00383">
    <property type="entry name" value="trans_reg_C"/>
    <property type="match status" value="1"/>
</dbReference>
<feature type="DNA-binding region" description="OmpR/PhoB-type" evidence="6">
    <location>
        <begin position="47"/>
        <end position="152"/>
    </location>
</feature>
<dbReference type="PANTHER" id="PTHR35807">
    <property type="entry name" value="TRANSCRIPTIONAL REGULATOR REDD-RELATED"/>
    <property type="match status" value="1"/>
</dbReference>
<dbReference type="CDD" id="cd15831">
    <property type="entry name" value="BTAD"/>
    <property type="match status" value="1"/>
</dbReference>
<reference evidence="9" key="2">
    <citation type="journal article" date="1997" name="J. Bacteriol.">
        <title>Cloning, analysis, and overexpression of the gene encoding isobutylamine N-hydroxylase from the valanimycin producer, Streptomyces viridifaciens.</title>
        <authorList>
            <person name="Parry R.J."/>
            <person name="Li W."/>
            <person name="Cooper H.N."/>
        </authorList>
    </citation>
    <scope>NUCLEOTIDE SEQUENCE</scope>
    <source>
        <strain evidence="9">MG456-hf10</strain>
    </source>
</reference>
<reference evidence="9" key="4">
    <citation type="journal article" date="2002" name="Mol. Microbiol.">
        <title>Molecular characterization and analysis of the biosynthetic gene cluster for the azoxy antibiotic valanimycin.</title>
        <authorList>
            <person name="Garg R.P."/>
            <person name="Ma Y."/>
            <person name="Hoyt J.C."/>
            <person name="Parry R.J."/>
        </authorList>
    </citation>
    <scope>NUCLEOTIDE SEQUENCE</scope>
    <source>
        <strain evidence="9">MG456-hf10</strain>
    </source>
</reference>
<evidence type="ECO:0000256" key="2">
    <source>
        <dbReference type="ARBA" id="ARBA00023012"/>
    </source>
</evidence>
<dbReference type="InterPro" id="IPR016032">
    <property type="entry name" value="Sig_transdc_resp-reg_C-effctor"/>
</dbReference>
<name>Q84F29_STRVF</name>
<accession>Q84F29</accession>
<dbReference type="SMART" id="SM01043">
    <property type="entry name" value="BTAD"/>
    <property type="match status" value="1"/>
</dbReference>
<dbReference type="Gene3D" id="1.25.40.10">
    <property type="entry name" value="Tetratricopeptide repeat domain"/>
    <property type="match status" value="1"/>
</dbReference>
<dbReference type="InterPro" id="IPR051677">
    <property type="entry name" value="AfsR-DnrI-RedD_regulator"/>
</dbReference>
<keyword evidence="4 6" id="KW-0238">DNA-binding</keyword>
<dbReference type="InterPro" id="IPR005158">
    <property type="entry name" value="BTAD"/>
</dbReference>
<dbReference type="GO" id="GO:0000160">
    <property type="term" value="P:phosphorelay signal transduction system"/>
    <property type="evidence" value="ECO:0007669"/>
    <property type="project" value="UniProtKB-KW"/>
</dbReference>
<dbReference type="InterPro" id="IPR001867">
    <property type="entry name" value="OmpR/PhoB-type_DNA-bd"/>
</dbReference>
<dbReference type="InterPro" id="IPR036388">
    <property type="entry name" value="WH-like_DNA-bd_sf"/>
</dbReference>
<evidence type="ECO:0000259" key="8">
    <source>
        <dbReference type="PROSITE" id="PS51755"/>
    </source>
</evidence>
<dbReference type="SUPFAM" id="SSF46894">
    <property type="entry name" value="C-terminal effector domain of the bipartite response regulators"/>
    <property type="match status" value="1"/>
</dbReference>
<evidence type="ECO:0000256" key="3">
    <source>
        <dbReference type="ARBA" id="ARBA00023015"/>
    </source>
</evidence>
<dbReference type="SMART" id="SM00862">
    <property type="entry name" value="Trans_reg_C"/>
    <property type="match status" value="1"/>
</dbReference>
<dbReference type="Pfam" id="PF03704">
    <property type="entry name" value="BTAD"/>
    <property type="match status" value="1"/>
</dbReference>
<keyword evidence="3" id="KW-0805">Transcription regulation</keyword>
<dbReference type="GO" id="GO:0006355">
    <property type="term" value="P:regulation of DNA-templated transcription"/>
    <property type="evidence" value="ECO:0007669"/>
    <property type="project" value="InterPro"/>
</dbReference>
<dbReference type="AlphaFoldDB" id="Q84F29"/>
<dbReference type="EMBL" id="AY116644">
    <property type="protein sequence ID" value="AAN10246.1"/>
    <property type="molecule type" value="Genomic_DNA"/>
</dbReference>
<evidence type="ECO:0000256" key="5">
    <source>
        <dbReference type="ARBA" id="ARBA00023163"/>
    </source>
</evidence>
<dbReference type="InterPro" id="IPR011990">
    <property type="entry name" value="TPR-like_helical_dom_sf"/>
</dbReference>
<evidence type="ECO:0000256" key="1">
    <source>
        <dbReference type="ARBA" id="ARBA00005820"/>
    </source>
</evidence>
<protein>
    <submittedName>
        <fullName evidence="9">Transcriptional regulator</fullName>
    </submittedName>
</protein>
<organism evidence="9">
    <name type="scientific">Streptomyces viridifaciens</name>
    <dbReference type="NCBI Taxonomy" id="48665"/>
    <lineage>
        <taxon>Bacteria</taxon>
        <taxon>Bacillati</taxon>
        <taxon>Actinomycetota</taxon>
        <taxon>Actinomycetes</taxon>
        <taxon>Kitasatosporales</taxon>
        <taxon>Streptomycetaceae</taxon>
        <taxon>Streptomyces</taxon>
    </lineage>
</organism>
<dbReference type="Gene3D" id="1.10.10.10">
    <property type="entry name" value="Winged helix-like DNA-binding domain superfamily/Winged helix DNA-binding domain"/>
    <property type="match status" value="1"/>
</dbReference>
<dbReference type="PROSITE" id="PS51755">
    <property type="entry name" value="OMPR_PHOB"/>
    <property type="match status" value="1"/>
</dbReference>
<dbReference type="SUPFAM" id="SSF48452">
    <property type="entry name" value="TPR-like"/>
    <property type="match status" value="1"/>
</dbReference>
<keyword evidence="2" id="KW-0902">Two-component regulatory system</keyword>